<dbReference type="GO" id="GO:0004764">
    <property type="term" value="F:shikimate 3-dehydrogenase (NADP+) activity"/>
    <property type="evidence" value="ECO:0007669"/>
    <property type="project" value="InterPro"/>
</dbReference>
<keyword evidence="3" id="KW-1185">Reference proteome</keyword>
<dbReference type="EMBL" id="MSCI01000001">
    <property type="protein sequence ID" value="PQJ64422.1"/>
    <property type="molecule type" value="Genomic_DNA"/>
</dbReference>
<dbReference type="InterPro" id="IPR022893">
    <property type="entry name" value="Shikimate_DH_fam"/>
</dbReference>
<protein>
    <recommendedName>
        <fullName evidence="4">Shikimate dehydrogenase substrate binding N-terminal domain-containing protein</fullName>
    </recommendedName>
</protein>
<dbReference type="PANTHER" id="PTHR21089:SF1">
    <property type="entry name" value="BIFUNCTIONAL 3-DEHYDROQUINATE DEHYDRATASE_SHIKIMATE DEHYDROGENASE, CHLOROPLASTIC"/>
    <property type="match status" value="1"/>
</dbReference>
<dbReference type="RefSeq" id="WP_105024001.1">
    <property type="nucleotide sequence ID" value="NZ_MSCI01000001.1"/>
</dbReference>
<keyword evidence="1" id="KW-0521">NADP</keyword>
<evidence type="ECO:0000313" key="3">
    <source>
        <dbReference type="Proteomes" id="UP000238707"/>
    </source>
</evidence>
<dbReference type="AlphaFoldDB" id="A0A2S7VRK7"/>
<evidence type="ECO:0008006" key="4">
    <source>
        <dbReference type="Google" id="ProtNLM"/>
    </source>
</evidence>
<dbReference type="Gene3D" id="3.40.50.10860">
    <property type="entry name" value="Leucine Dehydrogenase, chain A, domain 1"/>
    <property type="match status" value="1"/>
</dbReference>
<dbReference type="PANTHER" id="PTHR21089">
    <property type="entry name" value="SHIKIMATE DEHYDROGENASE"/>
    <property type="match status" value="1"/>
</dbReference>
<dbReference type="GO" id="GO:0019632">
    <property type="term" value="P:shikimate metabolic process"/>
    <property type="evidence" value="ECO:0007669"/>
    <property type="project" value="TreeGrafter"/>
</dbReference>
<organism evidence="2 3">
    <name type="scientific">Vibrio chagasii</name>
    <dbReference type="NCBI Taxonomy" id="170679"/>
    <lineage>
        <taxon>Bacteria</taxon>
        <taxon>Pseudomonadati</taxon>
        <taxon>Pseudomonadota</taxon>
        <taxon>Gammaproteobacteria</taxon>
        <taxon>Vibrionales</taxon>
        <taxon>Vibrionaceae</taxon>
        <taxon>Vibrio</taxon>
    </lineage>
</organism>
<evidence type="ECO:0000256" key="1">
    <source>
        <dbReference type="ARBA" id="ARBA00022857"/>
    </source>
</evidence>
<comment type="caution">
    <text evidence="2">The sequence shown here is derived from an EMBL/GenBank/DDBJ whole genome shotgun (WGS) entry which is preliminary data.</text>
</comment>
<accession>A0A2S7VRK7</accession>
<dbReference type="Gene3D" id="3.40.50.720">
    <property type="entry name" value="NAD(P)-binding Rossmann-like Domain"/>
    <property type="match status" value="1"/>
</dbReference>
<sequence>MNSLAKLLAAENVDTVCLNETTLETAVQKAEGVLNCTPIGHYQTPGCPIEASWLQDQAWCFDAVYTPRETEFLKAAQLKSINTLSGFELFFHQAHDAFTLFTGAQVSTQQLNTFKQTQLENLR</sequence>
<evidence type="ECO:0000313" key="2">
    <source>
        <dbReference type="EMBL" id="PQJ64422.1"/>
    </source>
</evidence>
<reference evidence="2 3" key="1">
    <citation type="submission" date="2016-12" db="EMBL/GenBank/DDBJ databases">
        <title>Diversity of luminous bacteria.</title>
        <authorList>
            <person name="Yoshizawa S."/>
            <person name="Kogure K."/>
        </authorList>
    </citation>
    <scope>NUCLEOTIDE SEQUENCE [LARGE SCALE GENOMIC DNA]</scope>
    <source>
        <strain evidence="2 3">LC2-408</strain>
    </source>
</reference>
<proteinExistence type="predicted"/>
<dbReference type="GO" id="GO:0009423">
    <property type="term" value="P:chorismate biosynthetic process"/>
    <property type="evidence" value="ECO:0007669"/>
    <property type="project" value="TreeGrafter"/>
</dbReference>
<dbReference type="Proteomes" id="UP000238707">
    <property type="component" value="Unassembled WGS sequence"/>
</dbReference>
<gene>
    <name evidence="2" type="ORF">BTO10_06460</name>
</gene>
<dbReference type="SUPFAM" id="SSF51735">
    <property type="entry name" value="NAD(P)-binding Rossmann-fold domains"/>
    <property type="match status" value="1"/>
</dbReference>
<name>A0A2S7VRK7_9VIBR</name>
<dbReference type="InterPro" id="IPR036291">
    <property type="entry name" value="NAD(P)-bd_dom_sf"/>
</dbReference>